<dbReference type="InParanoid" id="G3AR77"/>
<dbReference type="Gene3D" id="1.10.472.80">
    <property type="entry name" value="Ypt/Rab-GAP domain of gyp1p, domain 3"/>
    <property type="match status" value="1"/>
</dbReference>
<dbReference type="GO" id="GO:0005096">
    <property type="term" value="F:GTPase activator activity"/>
    <property type="evidence" value="ECO:0007669"/>
    <property type="project" value="TreeGrafter"/>
</dbReference>
<dbReference type="Pfam" id="PF00566">
    <property type="entry name" value="RabGAP-TBC"/>
    <property type="match status" value="1"/>
</dbReference>
<dbReference type="Proteomes" id="UP000000709">
    <property type="component" value="Unassembled WGS sequence"/>
</dbReference>
<reference evidence="3 4" key="1">
    <citation type="journal article" date="2011" name="Proc. Natl. Acad. Sci. U.S.A.">
        <title>Comparative genomics of xylose-fermenting fungi for enhanced biofuel production.</title>
        <authorList>
            <person name="Wohlbach D.J."/>
            <person name="Kuo A."/>
            <person name="Sato T.K."/>
            <person name="Potts K.M."/>
            <person name="Salamov A.A."/>
            <person name="LaButti K.M."/>
            <person name="Sun H."/>
            <person name="Clum A."/>
            <person name="Pangilinan J.L."/>
            <person name="Lindquist E.A."/>
            <person name="Lucas S."/>
            <person name="Lapidus A."/>
            <person name="Jin M."/>
            <person name="Gunawan C."/>
            <person name="Balan V."/>
            <person name="Dale B.E."/>
            <person name="Jeffries T.W."/>
            <person name="Zinkel R."/>
            <person name="Barry K.W."/>
            <person name="Grigoriev I.V."/>
            <person name="Gasch A.P."/>
        </authorList>
    </citation>
    <scope>NUCLEOTIDE SEQUENCE [LARGE SCALE GENOMIC DNA]</scope>
    <source>
        <strain evidence="4">NRRL Y-27907 / 11-Y1</strain>
    </source>
</reference>
<dbReference type="Gene3D" id="1.10.8.270">
    <property type="entry name" value="putative rabgap domain of human tbc1 domain family member 14 like domains"/>
    <property type="match status" value="1"/>
</dbReference>
<organism evidence="4">
    <name type="scientific">Spathaspora passalidarum (strain NRRL Y-27907 / 11-Y1)</name>
    <dbReference type="NCBI Taxonomy" id="619300"/>
    <lineage>
        <taxon>Eukaryota</taxon>
        <taxon>Fungi</taxon>
        <taxon>Dikarya</taxon>
        <taxon>Ascomycota</taxon>
        <taxon>Saccharomycotina</taxon>
        <taxon>Pichiomycetes</taxon>
        <taxon>Debaryomycetaceae</taxon>
        <taxon>Spathaspora</taxon>
    </lineage>
</organism>
<evidence type="ECO:0000313" key="4">
    <source>
        <dbReference type="Proteomes" id="UP000000709"/>
    </source>
</evidence>
<dbReference type="STRING" id="619300.G3AR77"/>
<dbReference type="RefSeq" id="XP_007376030.1">
    <property type="nucleotide sequence ID" value="XM_007375968.1"/>
</dbReference>
<dbReference type="GO" id="GO:0031267">
    <property type="term" value="F:small GTPase binding"/>
    <property type="evidence" value="ECO:0007669"/>
    <property type="project" value="TreeGrafter"/>
</dbReference>
<accession>G3AR77</accession>
<dbReference type="HOGENOM" id="CLU_028055_0_0_1"/>
<dbReference type="InterPro" id="IPR035969">
    <property type="entry name" value="Rab-GAP_TBC_sf"/>
</dbReference>
<protein>
    <recommendedName>
        <fullName evidence="2">Rab-GAP TBC domain-containing protein</fullName>
    </recommendedName>
</protein>
<gene>
    <name evidence="3" type="ORF">SPAPADRAFT_56137</name>
</gene>
<dbReference type="GeneID" id="18872003"/>
<dbReference type="InterPro" id="IPR000195">
    <property type="entry name" value="Rab-GAP-TBC_dom"/>
</dbReference>
<dbReference type="PANTHER" id="PTHR47219:SF20">
    <property type="entry name" value="TBC1 DOMAIN FAMILY MEMBER 2B"/>
    <property type="match status" value="1"/>
</dbReference>
<dbReference type="PROSITE" id="PS50086">
    <property type="entry name" value="TBC_RABGAP"/>
    <property type="match status" value="1"/>
</dbReference>
<dbReference type="OrthoDB" id="294251at2759"/>
<dbReference type="KEGG" id="spaa:SPAPADRAFT_56137"/>
<proteinExistence type="predicted"/>
<evidence type="ECO:0000313" key="3">
    <source>
        <dbReference type="EMBL" id="EGW31252.1"/>
    </source>
</evidence>
<feature type="region of interest" description="Disordered" evidence="1">
    <location>
        <begin position="127"/>
        <end position="154"/>
    </location>
</feature>
<evidence type="ECO:0000259" key="2">
    <source>
        <dbReference type="PROSITE" id="PS50086"/>
    </source>
</evidence>
<dbReference type="SMART" id="SM00164">
    <property type="entry name" value="TBC"/>
    <property type="match status" value="1"/>
</dbReference>
<dbReference type="AlphaFoldDB" id="G3AR77"/>
<evidence type="ECO:0000256" key="1">
    <source>
        <dbReference type="SAM" id="MobiDB-lite"/>
    </source>
</evidence>
<dbReference type="GO" id="GO:0030427">
    <property type="term" value="C:site of polarized growth"/>
    <property type="evidence" value="ECO:0007669"/>
    <property type="project" value="UniProtKB-ARBA"/>
</dbReference>
<dbReference type="PANTHER" id="PTHR47219">
    <property type="entry name" value="RAB GTPASE-ACTIVATING PROTEIN 1-LIKE"/>
    <property type="match status" value="1"/>
</dbReference>
<name>G3AR77_SPAPN</name>
<feature type="domain" description="Rab-GAP TBC" evidence="2">
    <location>
        <begin position="358"/>
        <end position="561"/>
    </location>
</feature>
<dbReference type="SUPFAM" id="SSF47923">
    <property type="entry name" value="Ypt/Rab-GAP domain of gyp1p"/>
    <property type="match status" value="2"/>
</dbReference>
<dbReference type="eggNOG" id="KOG2058">
    <property type="taxonomic scope" value="Eukaryota"/>
</dbReference>
<keyword evidence="4" id="KW-1185">Reference proteome</keyword>
<dbReference type="OMA" id="NWWLTLF"/>
<dbReference type="InterPro" id="IPR050302">
    <property type="entry name" value="Rab_GAP_TBC_domain"/>
</dbReference>
<sequence>MTKSSSSGSSGALSGTSDVFNALGGNLHNLKSSQITKVINSKYNGDPILLIRQLSLDLAKKERDLILQRQESFTREQKLYKLCNEFGNLSTLEIDHKLSHERHNHENINSSKVDDILSNLISSAINDNIDTGKKPGVSKTPSPESESSESHQKVLGVSLLRGSSQESIKPPTKKNWLRSLFSSSEDLPQTGSTLASAPKPNQKTTVAPVELVSFGRTPSTISLIDNEDANIDKYGFFTDKSNVRITRSSTISLPTTRQRRRSNTSPPDTNNAILIGNNGKAQYIDKLKQISKIHDSTNLKVERDWDNLMKAINLQSYKLDPSASDVIVQLGTFGINLIKLDGNDDIYNWFINLTHQYGIPQKYRRLLWMELSGANNIKINGVYQELNDSPVTCDEVQLNINQINLDLHRTLPFNYFFNNLLELKPGPNFYKLQRILYAFVKHCPEIGYVQGMNKVVGTLLLSVLDEEDIFWLLIALCNEILPRYNNLSFFNSISLIHKDNVILKQVYLDRFIPKLNQHLIKLGGLDIDFITMNWWLTLFIDLKFLDLDSWFKIFDNLLIMEVQEDTNDEMNDDDRSCKFISLTLAILKCLEPSLLALHDKESIYIYLSSDNNYHNDMKYTNVKFSDLTKHHLAISKKISSKELIQLRHKI</sequence>
<dbReference type="EMBL" id="GL996503">
    <property type="protein sequence ID" value="EGW31252.1"/>
    <property type="molecule type" value="Genomic_DNA"/>
</dbReference>